<dbReference type="Proteomes" id="UP000767446">
    <property type="component" value="Unassembled WGS sequence"/>
</dbReference>
<dbReference type="AlphaFoldDB" id="A0A941GV60"/>
<dbReference type="PANTHER" id="PTHR23222">
    <property type="entry name" value="PROHIBITIN"/>
    <property type="match status" value="1"/>
</dbReference>
<dbReference type="InterPro" id="IPR036013">
    <property type="entry name" value="Band_7/SPFH_dom_sf"/>
</dbReference>
<keyword evidence="2" id="KW-0472">Membrane</keyword>
<feature type="non-terminal residue" evidence="4">
    <location>
        <position position="270"/>
    </location>
</feature>
<dbReference type="GO" id="GO:0016020">
    <property type="term" value="C:membrane"/>
    <property type="evidence" value="ECO:0007669"/>
    <property type="project" value="InterPro"/>
</dbReference>
<gene>
    <name evidence="4" type="ORF">DSM107014_08885</name>
</gene>
<organism evidence="4 5">
    <name type="scientific">Gomphosphaeria aponina SAG 52.96 = DSM 107014</name>
    <dbReference type="NCBI Taxonomy" id="1521640"/>
    <lineage>
        <taxon>Bacteria</taxon>
        <taxon>Bacillati</taxon>
        <taxon>Cyanobacteriota</taxon>
        <taxon>Cyanophyceae</taxon>
        <taxon>Oscillatoriophycideae</taxon>
        <taxon>Chroococcales</taxon>
        <taxon>Gomphosphaeriaceae</taxon>
        <taxon>Gomphosphaeria</taxon>
    </lineage>
</organism>
<dbReference type="Gene3D" id="3.30.479.30">
    <property type="entry name" value="Band 7 domain"/>
    <property type="match status" value="1"/>
</dbReference>
<feature type="domain" description="Band 7" evidence="3">
    <location>
        <begin position="55"/>
        <end position="215"/>
    </location>
</feature>
<protein>
    <submittedName>
        <fullName evidence="4">Prohibitin family protein</fullName>
    </submittedName>
</protein>
<accession>A0A941GV60</accession>
<evidence type="ECO:0000259" key="3">
    <source>
        <dbReference type="SMART" id="SM00244"/>
    </source>
</evidence>
<dbReference type="InterPro" id="IPR001107">
    <property type="entry name" value="Band_7"/>
</dbReference>
<keyword evidence="2" id="KW-0812">Transmembrane</keyword>
<dbReference type="SMART" id="SM00244">
    <property type="entry name" value="PHB"/>
    <property type="match status" value="1"/>
</dbReference>
<evidence type="ECO:0000256" key="2">
    <source>
        <dbReference type="SAM" id="Phobius"/>
    </source>
</evidence>
<feature type="coiled-coil region" evidence="1">
    <location>
        <begin position="232"/>
        <end position="259"/>
    </location>
</feature>
<proteinExistence type="predicted"/>
<evidence type="ECO:0000313" key="4">
    <source>
        <dbReference type="EMBL" id="MBR8828000.1"/>
    </source>
</evidence>
<keyword evidence="1" id="KW-0175">Coiled coil</keyword>
<dbReference type="SUPFAM" id="SSF117892">
    <property type="entry name" value="Band 7/SPFH domain"/>
    <property type="match status" value="1"/>
</dbReference>
<evidence type="ECO:0000256" key="1">
    <source>
        <dbReference type="SAM" id="Coils"/>
    </source>
</evidence>
<dbReference type="EMBL" id="JADQBC010000050">
    <property type="protein sequence ID" value="MBR8828000.1"/>
    <property type="molecule type" value="Genomic_DNA"/>
</dbReference>
<dbReference type="CDD" id="cd03401">
    <property type="entry name" value="SPFH_prohibitin"/>
    <property type="match status" value="1"/>
</dbReference>
<dbReference type="Pfam" id="PF01145">
    <property type="entry name" value="Band_7"/>
    <property type="match status" value="1"/>
</dbReference>
<sequence length="270" mass="30177">MTLIISTITALVAFLIALTRINAIAGENNRNLVKAIALLIGLIAACTSIYQLIFRFLVIIPAGTVGVLEILGKLENKPLQPGVHFLSPFSEVKEFSTRLKDIKEAVSVTSKEGLNLNLDVSLQYRLDPQQAVTIYQNIGTDEQEIVISRFRSVIREVTSSYDASAIYGEKRQEVAQKLQEKIREQLTPLGFVVEEALLRDVALPETIQVAIQEKLKAQQESQQQQFINEKERQALEFSLEQTKKEAERKKIEAQGIADAQKLLTTGLTQE</sequence>
<comment type="caution">
    <text evidence="4">The sequence shown here is derived from an EMBL/GenBank/DDBJ whole genome shotgun (WGS) entry which is preliminary data.</text>
</comment>
<dbReference type="InterPro" id="IPR000163">
    <property type="entry name" value="Prohibitin"/>
</dbReference>
<evidence type="ECO:0000313" key="5">
    <source>
        <dbReference type="Proteomes" id="UP000767446"/>
    </source>
</evidence>
<name>A0A941GV60_9CHRO</name>
<feature type="transmembrane region" description="Helical" evidence="2">
    <location>
        <begin position="33"/>
        <end position="53"/>
    </location>
</feature>
<keyword evidence="2" id="KW-1133">Transmembrane helix</keyword>
<dbReference type="PANTHER" id="PTHR23222:SF0">
    <property type="entry name" value="PROHIBITIN 1"/>
    <property type="match status" value="1"/>
</dbReference>
<reference evidence="4" key="1">
    <citation type="submission" date="2021-02" db="EMBL/GenBank/DDBJ databases">
        <title>Metagenome analyses of Stigonema ocellatum DSM 106950, Chlorogloea purpurea SAG 13.99 and Gomphosphaeria aponina DSM 107014.</title>
        <authorList>
            <person name="Marter P."/>
            <person name="Huang S."/>
        </authorList>
    </citation>
    <scope>NUCLEOTIDE SEQUENCE</scope>
    <source>
        <strain evidence="4">JP213</strain>
    </source>
</reference>